<accession>A0ABW4EQP4</accession>
<dbReference type="SUPFAM" id="SSF46689">
    <property type="entry name" value="Homeodomain-like"/>
    <property type="match status" value="1"/>
</dbReference>
<evidence type="ECO:0000313" key="6">
    <source>
        <dbReference type="Proteomes" id="UP001597114"/>
    </source>
</evidence>
<proteinExistence type="predicted"/>
<sequence>MQIHEFSGEEYEQSVRECFFPVIARTHPDFRGRVELQELDETVLLTRAHWGGPMQAARTDRMIAKTSTDHLILFCLYLGGNAHVHQHDRFAEVATFSGVMSETRSPWELVTPTGSRVLSMHFFREMLPLRTDEITEACARRVDPTTPAMQLLSGYLGRLWEVAEDLTASQRLDAGRAAIDLLAMTLRNVAPSVPGGEASASVLLDMMRMHVRDHLSDPHLRVEELARRHHVSVSRVYTLFERMGTTPGAYLRQQRLLTARAMLSEPRYARFAISRIAAAVGFLDLSTFERAFRRQYGITPAGWRREHLDSGPLQ</sequence>
<evidence type="ECO:0000259" key="4">
    <source>
        <dbReference type="PROSITE" id="PS01124"/>
    </source>
</evidence>
<dbReference type="PANTHER" id="PTHR46796">
    <property type="entry name" value="HTH-TYPE TRANSCRIPTIONAL ACTIVATOR RHAS-RELATED"/>
    <property type="match status" value="1"/>
</dbReference>
<feature type="domain" description="HTH araC/xylS-type" evidence="4">
    <location>
        <begin position="205"/>
        <end position="306"/>
    </location>
</feature>
<keyword evidence="6" id="KW-1185">Reference proteome</keyword>
<dbReference type="InterPro" id="IPR035418">
    <property type="entry name" value="AraC-bd_2"/>
</dbReference>
<dbReference type="InterPro" id="IPR020449">
    <property type="entry name" value="Tscrpt_reg_AraC-type_HTH"/>
</dbReference>
<keyword evidence="3" id="KW-0804">Transcription</keyword>
<reference evidence="6" key="1">
    <citation type="journal article" date="2019" name="Int. J. Syst. Evol. Microbiol.">
        <title>The Global Catalogue of Microorganisms (GCM) 10K type strain sequencing project: providing services to taxonomists for standard genome sequencing and annotation.</title>
        <authorList>
            <consortium name="The Broad Institute Genomics Platform"/>
            <consortium name="The Broad Institute Genome Sequencing Center for Infectious Disease"/>
            <person name="Wu L."/>
            <person name="Ma J."/>
        </authorList>
    </citation>
    <scope>NUCLEOTIDE SEQUENCE [LARGE SCALE GENOMIC DNA]</scope>
    <source>
        <strain evidence="6">CCM 7043</strain>
    </source>
</reference>
<dbReference type="InterPro" id="IPR050204">
    <property type="entry name" value="AraC_XylS_family_regulators"/>
</dbReference>
<keyword evidence="2" id="KW-0238">DNA-binding</keyword>
<dbReference type="InterPro" id="IPR009057">
    <property type="entry name" value="Homeodomain-like_sf"/>
</dbReference>
<gene>
    <name evidence="5" type="ORF">ACFSJD_07060</name>
</gene>
<dbReference type="PROSITE" id="PS01124">
    <property type="entry name" value="HTH_ARAC_FAMILY_2"/>
    <property type="match status" value="1"/>
</dbReference>
<dbReference type="Gene3D" id="1.10.10.60">
    <property type="entry name" value="Homeodomain-like"/>
    <property type="match status" value="1"/>
</dbReference>
<comment type="caution">
    <text evidence="5">The sequence shown here is derived from an EMBL/GenBank/DDBJ whole genome shotgun (WGS) entry which is preliminary data.</text>
</comment>
<evidence type="ECO:0000256" key="2">
    <source>
        <dbReference type="ARBA" id="ARBA00023125"/>
    </source>
</evidence>
<dbReference type="Pfam" id="PF14525">
    <property type="entry name" value="AraC_binding_2"/>
    <property type="match status" value="1"/>
</dbReference>
<evidence type="ECO:0000256" key="3">
    <source>
        <dbReference type="ARBA" id="ARBA00023163"/>
    </source>
</evidence>
<dbReference type="InterPro" id="IPR018060">
    <property type="entry name" value="HTH_AraC"/>
</dbReference>
<organism evidence="5 6">
    <name type="scientific">Pseudonocardia yunnanensis</name>
    <dbReference type="NCBI Taxonomy" id="58107"/>
    <lineage>
        <taxon>Bacteria</taxon>
        <taxon>Bacillati</taxon>
        <taxon>Actinomycetota</taxon>
        <taxon>Actinomycetes</taxon>
        <taxon>Pseudonocardiales</taxon>
        <taxon>Pseudonocardiaceae</taxon>
        <taxon>Pseudonocardia</taxon>
    </lineage>
</organism>
<dbReference type="SMART" id="SM00342">
    <property type="entry name" value="HTH_ARAC"/>
    <property type="match status" value="1"/>
</dbReference>
<dbReference type="InterPro" id="IPR018062">
    <property type="entry name" value="HTH_AraC-typ_CS"/>
</dbReference>
<dbReference type="PROSITE" id="PS00041">
    <property type="entry name" value="HTH_ARAC_FAMILY_1"/>
    <property type="match status" value="1"/>
</dbReference>
<protein>
    <submittedName>
        <fullName evidence="5">AraC family transcriptional regulator</fullName>
    </submittedName>
</protein>
<name>A0ABW4EQP4_9PSEU</name>
<dbReference type="Pfam" id="PF12833">
    <property type="entry name" value="HTH_18"/>
    <property type="match status" value="1"/>
</dbReference>
<evidence type="ECO:0000313" key="5">
    <source>
        <dbReference type="EMBL" id="MFD1517237.1"/>
    </source>
</evidence>
<dbReference type="PANTHER" id="PTHR46796:SF6">
    <property type="entry name" value="ARAC SUBFAMILY"/>
    <property type="match status" value="1"/>
</dbReference>
<dbReference type="RefSeq" id="WP_344719002.1">
    <property type="nucleotide sequence ID" value="NZ_BAAAUS010000002.1"/>
</dbReference>
<keyword evidence="1" id="KW-0805">Transcription regulation</keyword>
<evidence type="ECO:0000256" key="1">
    <source>
        <dbReference type="ARBA" id="ARBA00023015"/>
    </source>
</evidence>
<dbReference type="PRINTS" id="PR00032">
    <property type="entry name" value="HTHARAC"/>
</dbReference>
<dbReference type="Proteomes" id="UP001597114">
    <property type="component" value="Unassembled WGS sequence"/>
</dbReference>
<dbReference type="EMBL" id="JBHUCO010000007">
    <property type="protein sequence ID" value="MFD1517237.1"/>
    <property type="molecule type" value="Genomic_DNA"/>
</dbReference>